<organism evidence="1 2">
    <name type="scientific">Microtetraspora malaysiensis</name>
    <dbReference type="NCBI Taxonomy" id="161358"/>
    <lineage>
        <taxon>Bacteria</taxon>
        <taxon>Bacillati</taxon>
        <taxon>Actinomycetota</taxon>
        <taxon>Actinomycetes</taxon>
        <taxon>Streptosporangiales</taxon>
        <taxon>Streptosporangiaceae</taxon>
        <taxon>Microtetraspora</taxon>
    </lineage>
</organism>
<proteinExistence type="predicted"/>
<protein>
    <submittedName>
        <fullName evidence="1">Uncharacterized protein</fullName>
    </submittedName>
</protein>
<gene>
    <name evidence="1" type="ORF">ACFYXI_38500</name>
</gene>
<evidence type="ECO:0000313" key="1">
    <source>
        <dbReference type="EMBL" id="MFF3671491.1"/>
    </source>
</evidence>
<sequence>MITRWSPSVMARFWHDDQTLYCRRIDATLTGVYDENLVGLWDSGPYDLGSMETSWLGFLPDGRGWSAWANLAGGIDTGRFRWHCPKPESVELHYEWQAAGGWQGTEDSLRFSSIDSQGSDDEVLNTGYTIRLDVTRAASEPFTALHLEKRVHFCSTYALIRRELSPEDDPVHHLAPWQ</sequence>
<accession>A0ABW6T2K9</accession>
<dbReference type="Proteomes" id="UP001602013">
    <property type="component" value="Unassembled WGS sequence"/>
</dbReference>
<comment type="caution">
    <text evidence="1">The sequence shown here is derived from an EMBL/GenBank/DDBJ whole genome shotgun (WGS) entry which is preliminary data.</text>
</comment>
<name>A0ABW6T2K9_9ACTN</name>
<dbReference type="EMBL" id="JBIASD010000048">
    <property type="protein sequence ID" value="MFF3671491.1"/>
    <property type="molecule type" value="Genomic_DNA"/>
</dbReference>
<evidence type="ECO:0000313" key="2">
    <source>
        <dbReference type="Proteomes" id="UP001602013"/>
    </source>
</evidence>
<keyword evidence="2" id="KW-1185">Reference proteome</keyword>
<dbReference type="RefSeq" id="WP_387417668.1">
    <property type="nucleotide sequence ID" value="NZ_JBIASD010000048.1"/>
</dbReference>
<reference evidence="1 2" key="1">
    <citation type="submission" date="2024-10" db="EMBL/GenBank/DDBJ databases">
        <title>The Natural Products Discovery Center: Release of the First 8490 Sequenced Strains for Exploring Actinobacteria Biosynthetic Diversity.</title>
        <authorList>
            <person name="Kalkreuter E."/>
            <person name="Kautsar S.A."/>
            <person name="Yang D."/>
            <person name="Bader C.D."/>
            <person name="Teijaro C.N."/>
            <person name="Fluegel L."/>
            <person name="Davis C.M."/>
            <person name="Simpson J.R."/>
            <person name="Lauterbach L."/>
            <person name="Steele A.D."/>
            <person name="Gui C."/>
            <person name="Meng S."/>
            <person name="Li G."/>
            <person name="Viehrig K."/>
            <person name="Ye F."/>
            <person name="Su P."/>
            <person name="Kiefer A.F."/>
            <person name="Nichols A."/>
            <person name="Cepeda A.J."/>
            <person name="Yan W."/>
            <person name="Fan B."/>
            <person name="Jiang Y."/>
            <person name="Adhikari A."/>
            <person name="Zheng C.-J."/>
            <person name="Schuster L."/>
            <person name="Cowan T.M."/>
            <person name="Smanski M.J."/>
            <person name="Chevrette M.G."/>
            <person name="De Carvalho L.P.S."/>
            <person name="Shen B."/>
        </authorList>
    </citation>
    <scope>NUCLEOTIDE SEQUENCE [LARGE SCALE GENOMIC DNA]</scope>
    <source>
        <strain evidence="1 2">NPDC002173</strain>
    </source>
</reference>